<dbReference type="KEGG" id="saga:M5M_19030"/>
<evidence type="ECO:0000256" key="5">
    <source>
        <dbReference type="SAM" id="Phobius"/>
    </source>
</evidence>
<proteinExistence type="predicted"/>
<accession>K4KP28</accession>
<organism evidence="8 9">
    <name type="scientific">Simiduia agarivorans (strain DSM 21679 / JCM 13881 / BCRC 17597 / SA1)</name>
    <dbReference type="NCBI Taxonomy" id="1117647"/>
    <lineage>
        <taxon>Bacteria</taxon>
        <taxon>Pseudomonadati</taxon>
        <taxon>Pseudomonadota</taxon>
        <taxon>Gammaproteobacteria</taxon>
        <taxon>Cellvibrionales</taxon>
        <taxon>Cellvibrionaceae</taxon>
        <taxon>Simiduia</taxon>
    </lineage>
</organism>
<evidence type="ECO:0000256" key="3">
    <source>
        <dbReference type="ARBA" id="ARBA00023237"/>
    </source>
</evidence>
<comment type="subcellular location">
    <subcellularLocation>
        <location evidence="1">Cell outer membrane</location>
    </subcellularLocation>
</comment>
<keyword evidence="2 4" id="KW-0472">Membrane</keyword>
<dbReference type="OrthoDB" id="7061829at2"/>
<gene>
    <name evidence="8" type="ordered locus">M5M_19030</name>
</gene>
<dbReference type="CDD" id="cd07185">
    <property type="entry name" value="OmpA_C-like"/>
    <property type="match status" value="1"/>
</dbReference>
<dbReference type="InterPro" id="IPR006664">
    <property type="entry name" value="OMP_bac"/>
</dbReference>
<dbReference type="HOGENOM" id="CLU_099038_0_0_6"/>
<evidence type="ECO:0000256" key="2">
    <source>
        <dbReference type="ARBA" id="ARBA00023136"/>
    </source>
</evidence>
<evidence type="ECO:0000313" key="9">
    <source>
        <dbReference type="Proteomes" id="UP000000466"/>
    </source>
</evidence>
<dbReference type="AlphaFoldDB" id="K4KP28"/>
<dbReference type="PANTHER" id="PTHR30329:SF21">
    <property type="entry name" value="LIPOPROTEIN YIAD-RELATED"/>
    <property type="match status" value="1"/>
</dbReference>
<evidence type="ECO:0000256" key="4">
    <source>
        <dbReference type="PROSITE-ProRule" id="PRU00473"/>
    </source>
</evidence>
<dbReference type="PROSITE" id="PS51123">
    <property type="entry name" value="OMPA_2"/>
    <property type="match status" value="1"/>
</dbReference>
<name>K4KP28_SIMAS</name>
<protein>
    <submittedName>
        <fullName evidence="8">OmpA family protein</fullName>
    </submittedName>
</protein>
<dbReference type="EMBL" id="CP003746">
    <property type="protein sequence ID" value="AFV00935.1"/>
    <property type="molecule type" value="Genomic_DNA"/>
</dbReference>
<dbReference type="InterPro" id="IPR050330">
    <property type="entry name" value="Bact_OuterMem_StrucFunc"/>
</dbReference>
<dbReference type="STRING" id="1117647.M5M_19030"/>
<dbReference type="eggNOG" id="COG2885">
    <property type="taxonomic scope" value="Bacteria"/>
</dbReference>
<dbReference type="GO" id="GO:0009279">
    <property type="term" value="C:cell outer membrane"/>
    <property type="evidence" value="ECO:0007669"/>
    <property type="project" value="UniProtKB-SubCell"/>
</dbReference>
<dbReference type="InterPro" id="IPR036737">
    <property type="entry name" value="OmpA-like_sf"/>
</dbReference>
<feature type="chain" id="PRO_5003880029" evidence="6">
    <location>
        <begin position="26"/>
        <end position="237"/>
    </location>
</feature>
<dbReference type="PANTHER" id="PTHR30329">
    <property type="entry name" value="STATOR ELEMENT OF FLAGELLAR MOTOR COMPLEX"/>
    <property type="match status" value="1"/>
</dbReference>
<evidence type="ECO:0000259" key="7">
    <source>
        <dbReference type="PROSITE" id="PS51123"/>
    </source>
</evidence>
<dbReference type="Pfam" id="PF00691">
    <property type="entry name" value="OmpA"/>
    <property type="match status" value="1"/>
</dbReference>
<dbReference type="RefSeq" id="WP_015049085.1">
    <property type="nucleotide sequence ID" value="NC_018868.3"/>
</dbReference>
<keyword evidence="3" id="KW-0998">Cell outer membrane</keyword>
<keyword evidence="9" id="KW-1185">Reference proteome</keyword>
<feature type="signal peptide" evidence="6">
    <location>
        <begin position="1"/>
        <end position="25"/>
    </location>
</feature>
<keyword evidence="5" id="KW-0812">Transmembrane</keyword>
<dbReference type="Gene3D" id="3.30.1330.60">
    <property type="entry name" value="OmpA-like domain"/>
    <property type="match status" value="1"/>
</dbReference>
<reference evidence="8 9" key="1">
    <citation type="journal article" date="2013" name="Genome Announc.">
        <title>Complete genome sequence of Simiduia agarivorans SA1(T), a marine bacterium able to degrade a variety of polysaccharides.</title>
        <authorList>
            <person name="Lin S.Y."/>
            <person name="Shieh W.Y."/>
            <person name="Chen J.S."/>
            <person name="Tang S.L."/>
        </authorList>
    </citation>
    <scope>NUCLEOTIDE SEQUENCE [LARGE SCALE GENOMIC DNA]</scope>
    <source>
        <strain evidence="9">DSM 21679 / JCM 13881 / BCRC 17597 / SA1</strain>
    </source>
</reference>
<dbReference type="SUPFAM" id="SSF103088">
    <property type="entry name" value="OmpA-like"/>
    <property type="match status" value="1"/>
</dbReference>
<dbReference type="InterPro" id="IPR006665">
    <property type="entry name" value="OmpA-like"/>
</dbReference>
<keyword evidence="6" id="KW-0732">Signal</keyword>
<feature type="transmembrane region" description="Helical" evidence="5">
    <location>
        <begin position="41"/>
        <end position="64"/>
    </location>
</feature>
<dbReference type="Proteomes" id="UP000000466">
    <property type="component" value="Chromosome"/>
</dbReference>
<evidence type="ECO:0000256" key="1">
    <source>
        <dbReference type="ARBA" id="ARBA00004442"/>
    </source>
</evidence>
<evidence type="ECO:0000313" key="8">
    <source>
        <dbReference type="EMBL" id="AFV00935.1"/>
    </source>
</evidence>
<keyword evidence="5" id="KW-1133">Transmembrane helix</keyword>
<sequence>MKKVIATAIALTTLAAASVTPQAQAAEYTELKQGTAFTTGSLVGAIAGGPIGMFVGALAGIYVAEQIEQVDNQEDLTVALAQSQKHAELLSMELAARNETLATQEQLMSQLETLALDKLQLQVMFHTGSDQLTEQGADQIAALANFLANNDDLFIQLKGHTDPRGTDEYNNVLSQYRAKAVQQALEAAGIDGDRIAVSAYGSDQSRARKGDLEAYALERRVDIQILSPARDAVVMGH</sequence>
<dbReference type="PRINTS" id="PR01021">
    <property type="entry name" value="OMPADOMAIN"/>
</dbReference>
<feature type="domain" description="OmpA-like" evidence="7">
    <location>
        <begin position="112"/>
        <end position="229"/>
    </location>
</feature>
<evidence type="ECO:0000256" key="6">
    <source>
        <dbReference type="SAM" id="SignalP"/>
    </source>
</evidence>